<dbReference type="Proteomes" id="UP000076830">
    <property type="component" value="Chromosome"/>
</dbReference>
<evidence type="ECO:0000313" key="3">
    <source>
        <dbReference type="Proteomes" id="UP000076830"/>
    </source>
</evidence>
<accession>A0A160DWE2</accession>
<proteinExistence type="predicted"/>
<protein>
    <submittedName>
        <fullName evidence="2">Uncharacterized protein</fullName>
    </submittedName>
</protein>
<dbReference type="AlphaFoldDB" id="A0A160DWE2"/>
<keyword evidence="3" id="KW-1185">Reference proteome</keyword>
<dbReference type="STRING" id="1300342.I596_2946"/>
<dbReference type="KEGG" id="dko:I596_2946"/>
<sequence length="114" mass="12623">MTRRNGRRSRFLDGLDYTPSPSRACVHDAAGRRPPRPRYRIASGRCLASAEREGTFRRAAGLKSARRPVPAPCAPGRSEQPVTGAPARRRHSHPVPRSFRNRCPACARGPMELP</sequence>
<organism evidence="2 3">
    <name type="scientific">Dokdonella koreensis DS-123</name>
    <dbReference type="NCBI Taxonomy" id="1300342"/>
    <lineage>
        <taxon>Bacteria</taxon>
        <taxon>Pseudomonadati</taxon>
        <taxon>Pseudomonadota</taxon>
        <taxon>Gammaproteobacteria</taxon>
        <taxon>Lysobacterales</taxon>
        <taxon>Rhodanobacteraceae</taxon>
        <taxon>Dokdonella</taxon>
    </lineage>
</organism>
<gene>
    <name evidence="2" type="ORF">I596_2946</name>
</gene>
<name>A0A160DWE2_9GAMM</name>
<evidence type="ECO:0000313" key="2">
    <source>
        <dbReference type="EMBL" id="ANB18939.1"/>
    </source>
</evidence>
<reference evidence="2 3" key="1">
    <citation type="submission" date="2016-04" db="EMBL/GenBank/DDBJ databases">
        <title>Complete genome sequence of Dokdonella koreensis DS-123T.</title>
        <authorList>
            <person name="Kim J.F."/>
            <person name="Lee H."/>
            <person name="Kwak M.-J."/>
        </authorList>
    </citation>
    <scope>NUCLEOTIDE SEQUENCE [LARGE SCALE GENOMIC DNA]</scope>
    <source>
        <strain evidence="2 3">DS-123</strain>
    </source>
</reference>
<dbReference type="EMBL" id="CP015249">
    <property type="protein sequence ID" value="ANB18939.1"/>
    <property type="molecule type" value="Genomic_DNA"/>
</dbReference>
<feature type="region of interest" description="Disordered" evidence="1">
    <location>
        <begin position="61"/>
        <end position="114"/>
    </location>
</feature>
<evidence type="ECO:0000256" key="1">
    <source>
        <dbReference type="SAM" id="MobiDB-lite"/>
    </source>
</evidence>